<dbReference type="GeneID" id="83198582"/>
<evidence type="ECO:0000313" key="3">
    <source>
        <dbReference type="Proteomes" id="UP001150941"/>
    </source>
</evidence>
<feature type="transmembrane region" description="Helical" evidence="1">
    <location>
        <begin position="55"/>
        <end position="73"/>
    </location>
</feature>
<dbReference type="OrthoDB" id="2120024at2759"/>
<keyword evidence="1" id="KW-0472">Membrane</keyword>
<keyword evidence="3" id="KW-1185">Reference proteome</keyword>
<gene>
    <name evidence="2" type="ORF">N7468_001982</name>
</gene>
<proteinExistence type="predicted"/>
<dbReference type="AlphaFoldDB" id="A0A9W9TZ55"/>
<keyword evidence="1" id="KW-0812">Transmembrane</keyword>
<evidence type="ECO:0000313" key="2">
    <source>
        <dbReference type="EMBL" id="KAJ5246999.1"/>
    </source>
</evidence>
<evidence type="ECO:0000256" key="1">
    <source>
        <dbReference type="SAM" id="Phobius"/>
    </source>
</evidence>
<name>A0A9W9TZ55_9EURO</name>
<reference evidence="2" key="2">
    <citation type="journal article" date="2023" name="IMA Fungus">
        <title>Comparative genomic study of the Penicillium genus elucidates a diverse pangenome and 15 lateral gene transfer events.</title>
        <authorList>
            <person name="Petersen C."/>
            <person name="Sorensen T."/>
            <person name="Nielsen M.R."/>
            <person name="Sondergaard T.E."/>
            <person name="Sorensen J.L."/>
            <person name="Fitzpatrick D.A."/>
            <person name="Frisvad J.C."/>
            <person name="Nielsen K.L."/>
        </authorList>
    </citation>
    <scope>NUCLEOTIDE SEQUENCE</scope>
    <source>
        <strain evidence="2">IBT 19713</strain>
    </source>
</reference>
<dbReference type="Proteomes" id="UP001150941">
    <property type="component" value="Unassembled WGS sequence"/>
</dbReference>
<dbReference type="RefSeq" id="XP_058334420.1">
    <property type="nucleotide sequence ID" value="XM_058471279.1"/>
</dbReference>
<reference evidence="2" key="1">
    <citation type="submission" date="2022-11" db="EMBL/GenBank/DDBJ databases">
        <authorList>
            <person name="Petersen C."/>
        </authorList>
    </citation>
    <scope>NUCLEOTIDE SEQUENCE</scope>
    <source>
        <strain evidence="2">IBT 19713</strain>
    </source>
</reference>
<protein>
    <submittedName>
        <fullName evidence="2">Uncharacterized protein</fullName>
    </submittedName>
</protein>
<keyword evidence="1" id="KW-1133">Transmembrane helix</keyword>
<accession>A0A9W9TZ55</accession>
<dbReference type="EMBL" id="JAPQKS010000002">
    <property type="protein sequence ID" value="KAJ5246999.1"/>
    <property type="molecule type" value="Genomic_DNA"/>
</dbReference>
<comment type="caution">
    <text evidence="2">The sequence shown here is derived from an EMBL/GenBank/DDBJ whole genome shotgun (WGS) entry which is preliminary data.</text>
</comment>
<sequence length="104" mass="12015">MWLQRSAHRLPSVRPHIQTVAARRSWSSTPKLSSPEQPSKYREGMATYRSFAGPFSKVFLGAVLTYQVIYWTWMKLETDEEKLEKNTEVAALEKQARELAATKK</sequence>
<organism evidence="2 3">
    <name type="scientific">Penicillium chermesinum</name>
    <dbReference type="NCBI Taxonomy" id="63820"/>
    <lineage>
        <taxon>Eukaryota</taxon>
        <taxon>Fungi</taxon>
        <taxon>Dikarya</taxon>
        <taxon>Ascomycota</taxon>
        <taxon>Pezizomycotina</taxon>
        <taxon>Eurotiomycetes</taxon>
        <taxon>Eurotiomycetidae</taxon>
        <taxon>Eurotiales</taxon>
        <taxon>Aspergillaceae</taxon>
        <taxon>Penicillium</taxon>
    </lineage>
</organism>